<protein>
    <submittedName>
        <fullName evidence="3">Unannotated protein</fullName>
    </submittedName>
</protein>
<keyword evidence="2" id="KW-0808">Transferase</keyword>
<dbReference type="GO" id="GO:0031167">
    <property type="term" value="P:rRNA methylation"/>
    <property type="evidence" value="ECO:0007669"/>
    <property type="project" value="InterPro"/>
</dbReference>
<gene>
    <name evidence="3" type="ORF">UFOPK2162_00844</name>
</gene>
<dbReference type="InterPro" id="IPR004398">
    <property type="entry name" value="RNA_MeTrfase_RsmD"/>
</dbReference>
<dbReference type="EMBL" id="CAEZVZ010000121">
    <property type="protein sequence ID" value="CAB4647717.1"/>
    <property type="molecule type" value="Genomic_DNA"/>
</dbReference>
<dbReference type="GO" id="GO:0003676">
    <property type="term" value="F:nucleic acid binding"/>
    <property type="evidence" value="ECO:0007669"/>
    <property type="project" value="InterPro"/>
</dbReference>
<dbReference type="Gene3D" id="3.40.50.150">
    <property type="entry name" value="Vaccinia Virus protein VP39"/>
    <property type="match status" value="1"/>
</dbReference>
<dbReference type="Pfam" id="PF03602">
    <property type="entry name" value="Cons_hypoth95"/>
    <property type="match status" value="1"/>
</dbReference>
<dbReference type="InterPro" id="IPR002052">
    <property type="entry name" value="DNA_methylase_N6_adenine_CS"/>
</dbReference>
<accession>A0A6J6KDB5</accession>
<evidence type="ECO:0000256" key="2">
    <source>
        <dbReference type="ARBA" id="ARBA00022679"/>
    </source>
</evidence>
<proteinExistence type="predicted"/>
<dbReference type="PANTHER" id="PTHR43542">
    <property type="entry name" value="METHYLTRANSFERASE"/>
    <property type="match status" value="1"/>
</dbReference>
<dbReference type="InterPro" id="IPR029063">
    <property type="entry name" value="SAM-dependent_MTases_sf"/>
</dbReference>
<name>A0A6J6KDB5_9ZZZZ</name>
<organism evidence="3">
    <name type="scientific">freshwater metagenome</name>
    <dbReference type="NCBI Taxonomy" id="449393"/>
    <lineage>
        <taxon>unclassified sequences</taxon>
        <taxon>metagenomes</taxon>
        <taxon>ecological metagenomes</taxon>
    </lineage>
</organism>
<dbReference type="SUPFAM" id="SSF53335">
    <property type="entry name" value="S-adenosyl-L-methionine-dependent methyltransferases"/>
    <property type="match status" value="1"/>
</dbReference>
<dbReference type="NCBIfam" id="TIGR00095">
    <property type="entry name" value="16S rRNA (guanine(966)-N(2))-methyltransferase RsmD"/>
    <property type="match status" value="1"/>
</dbReference>
<dbReference type="PANTHER" id="PTHR43542:SF1">
    <property type="entry name" value="METHYLTRANSFERASE"/>
    <property type="match status" value="1"/>
</dbReference>
<dbReference type="PROSITE" id="PS00092">
    <property type="entry name" value="N6_MTASE"/>
    <property type="match status" value="1"/>
</dbReference>
<dbReference type="CDD" id="cd02440">
    <property type="entry name" value="AdoMet_MTases"/>
    <property type="match status" value="1"/>
</dbReference>
<evidence type="ECO:0000256" key="1">
    <source>
        <dbReference type="ARBA" id="ARBA00022603"/>
    </source>
</evidence>
<dbReference type="GO" id="GO:0008168">
    <property type="term" value="F:methyltransferase activity"/>
    <property type="evidence" value="ECO:0007669"/>
    <property type="project" value="UniProtKB-KW"/>
</dbReference>
<reference evidence="3" key="1">
    <citation type="submission" date="2020-05" db="EMBL/GenBank/DDBJ databases">
        <authorList>
            <person name="Chiriac C."/>
            <person name="Salcher M."/>
            <person name="Ghai R."/>
            <person name="Kavagutti S V."/>
        </authorList>
    </citation>
    <scope>NUCLEOTIDE SEQUENCE</scope>
</reference>
<dbReference type="PIRSF" id="PIRSF004553">
    <property type="entry name" value="CHP00095"/>
    <property type="match status" value="1"/>
</dbReference>
<dbReference type="AlphaFoldDB" id="A0A6J6KDB5"/>
<keyword evidence="1" id="KW-0489">Methyltransferase</keyword>
<sequence length="194" mass="21438">MRIIAGLAKGRNISAVAESTRPTSDRAREALFSSLASEFGEFDGLNILDLYAGTGAIGLEALSRGSSTVHCVESNERAAQAILSNYEGIKSSQFPGNFHLYSMSVDRFLEGPAPLQYHFIYIDPPYEFSDIEIIENLIAIVDGKFLHPDGLIAVERNSRVKELSWPYGLEQLRDKNYGQATIFFGVPTPEMDLD</sequence>
<evidence type="ECO:0000313" key="3">
    <source>
        <dbReference type="EMBL" id="CAB4647717.1"/>
    </source>
</evidence>